<sequence>MSHCTRCGAPFSCAMADGDSAPCWCTALPPAVAVPQEAVGCWCPACLRAHIAAQDQPPAAAPP</sequence>
<evidence type="ECO:0000313" key="2">
    <source>
        <dbReference type="Proteomes" id="UP000540787"/>
    </source>
</evidence>
<proteinExistence type="predicted"/>
<evidence type="ECO:0008006" key="3">
    <source>
        <dbReference type="Google" id="ProtNLM"/>
    </source>
</evidence>
<reference evidence="1 2" key="1">
    <citation type="submission" date="2020-08" db="EMBL/GenBank/DDBJ databases">
        <title>The Agave Microbiome: Exploring the role of microbial communities in plant adaptations to desert environments.</title>
        <authorList>
            <person name="Partida-Martinez L.P."/>
        </authorList>
    </citation>
    <scope>NUCLEOTIDE SEQUENCE [LARGE SCALE GENOMIC DNA]</scope>
    <source>
        <strain evidence="1 2">AT3.2</strain>
    </source>
</reference>
<dbReference type="Proteomes" id="UP000540787">
    <property type="component" value="Unassembled WGS sequence"/>
</dbReference>
<accession>A0A7W9X0S8</accession>
<keyword evidence="2" id="KW-1185">Reference proteome</keyword>
<evidence type="ECO:0000313" key="1">
    <source>
        <dbReference type="EMBL" id="MBB6134357.1"/>
    </source>
</evidence>
<dbReference type="Pfam" id="PF14375">
    <property type="entry name" value="Cys_rich_CWC"/>
    <property type="match status" value="1"/>
</dbReference>
<comment type="caution">
    <text evidence="1">The sequence shown here is derived from an EMBL/GenBank/DDBJ whole genome shotgun (WGS) entry which is preliminary data.</text>
</comment>
<name>A0A7W9X0S8_9BURK</name>
<dbReference type="RefSeq" id="WP_183554825.1">
    <property type="nucleotide sequence ID" value="NZ_JACHBX010000002.1"/>
</dbReference>
<dbReference type="AlphaFoldDB" id="A0A7W9X0S8"/>
<dbReference type="EMBL" id="JACHBX010000002">
    <property type="protein sequence ID" value="MBB6134357.1"/>
    <property type="molecule type" value="Genomic_DNA"/>
</dbReference>
<organism evidence="1 2">
    <name type="scientific">Massilia aurea</name>
    <dbReference type="NCBI Taxonomy" id="373040"/>
    <lineage>
        <taxon>Bacteria</taxon>
        <taxon>Pseudomonadati</taxon>
        <taxon>Pseudomonadota</taxon>
        <taxon>Betaproteobacteria</taxon>
        <taxon>Burkholderiales</taxon>
        <taxon>Oxalobacteraceae</taxon>
        <taxon>Telluria group</taxon>
        <taxon>Massilia</taxon>
    </lineage>
</organism>
<dbReference type="InterPro" id="IPR032720">
    <property type="entry name" value="Cys_rich_CWC"/>
</dbReference>
<gene>
    <name evidence="1" type="ORF">HD842_002499</name>
</gene>
<protein>
    <recommendedName>
        <fullName evidence="3">Cysteine-rich CWC family protein</fullName>
    </recommendedName>
</protein>